<reference evidence="3" key="1">
    <citation type="submission" date="2017-09" db="EMBL/GenBank/DDBJ databases">
        <title>Depth-based differentiation of microbial function through sediment-hosted aquifers and enrichment of novel symbionts in the deep terrestrial subsurface.</title>
        <authorList>
            <person name="Probst A.J."/>
            <person name="Ladd B."/>
            <person name="Jarett J.K."/>
            <person name="Geller-Mcgrath D.E."/>
            <person name="Sieber C.M.K."/>
            <person name="Emerson J.B."/>
            <person name="Anantharaman K."/>
            <person name="Thomas B.C."/>
            <person name="Malmstrom R."/>
            <person name="Stieglmeier M."/>
            <person name="Klingl A."/>
            <person name="Woyke T."/>
            <person name="Ryan C.M."/>
            <person name="Banfield J.F."/>
        </authorList>
    </citation>
    <scope>NUCLEOTIDE SEQUENCE [LARGE SCALE GENOMIC DNA]</scope>
</reference>
<accession>A0A2M7XC65</accession>
<keyword evidence="1" id="KW-0175">Coiled coil</keyword>
<sequence>MAHLGPSRTDADRLNAKHLPLASAFLIAYRKRMKHPTLQFNLSPELDQKMAWEFFQQSMHGGDLFWETRAVLYHEELKHLGQQKQPKKFLNHYVHNTYSENIESLQARLDEIEELWTEQQSTFFSETDKRFPTHPWPHAHVTAYGSLFDFCPRFLQEGSFQIFLGDTDEGVLFTIAHELLHIIFYDFVNTHRPTFKTLETESGVFWELAELFNIVIQDTPAFINLHGSPGPTSYTDLAPYVEHAKQIWKKDVLSWLDEMIVILSK</sequence>
<protein>
    <submittedName>
        <fullName evidence="2">Uncharacterized protein</fullName>
    </submittedName>
</protein>
<dbReference type="AlphaFoldDB" id="A0A2M7XC65"/>
<name>A0A2M7XC65_9BACT</name>
<evidence type="ECO:0000313" key="3">
    <source>
        <dbReference type="Proteomes" id="UP000229385"/>
    </source>
</evidence>
<evidence type="ECO:0000256" key="1">
    <source>
        <dbReference type="SAM" id="Coils"/>
    </source>
</evidence>
<gene>
    <name evidence="2" type="ORF">CO174_02920</name>
</gene>
<dbReference type="Proteomes" id="UP000229385">
    <property type="component" value="Unassembled WGS sequence"/>
</dbReference>
<comment type="caution">
    <text evidence="2">The sequence shown here is derived from an EMBL/GenBank/DDBJ whole genome shotgun (WGS) entry which is preliminary data.</text>
</comment>
<evidence type="ECO:0000313" key="2">
    <source>
        <dbReference type="EMBL" id="PJA45490.1"/>
    </source>
</evidence>
<proteinExistence type="predicted"/>
<organism evidence="2 3">
    <name type="scientific">Candidatus Uhrbacteria bacterium CG_4_9_14_3_um_filter_50_9</name>
    <dbReference type="NCBI Taxonomy" id="1975035"/>
    <lineage>
        <taxon>Bacteria</taxon>
        <taxon>Candidatus Uhriibacteriota</taxon>
    </lineage>
</organism>
<feature type="coiled-coil region" evidence="1">
    <location>
        <begin position="95"/>
        <end position="122"/>
    </location>
</feature>
<dbReference type="EMBL" id="PFWU01000034">
    <property type="protein sequence ID" value="PJA45490.1"/>
    <property type="molecule type" value="Genomic_DNA"/>
</dbReference>